<protein>
    <submittedName>
        <fullName evidence="1">Uncharacterized protein</fullName>
    </submittedName>
</protein>
<evidence type="ECO:0000313" key="1">
    <source>
        <dbReference type="EMBL" id="EDO63133.1"/>
    </source>
</evidence>
<sequence length="40" mass="4304">MLTAKIVPAHGEALAHLYLKQMLCQAAAKTTFSKKDGEGM</sequence>
<dbReference type="HOGENOM" id="CLU_3287449_0_0_9"/>
<accession>A7VNJ5</accession>
<dbReference type="EMBL" id="ABCB02000006">
    <property type="protein sequence ID" value="EDO63133.1"/>
    <property type="molecule type" value="Genomic_DNA"/>
</dbReference>
<organism evidence="1 2">
    <name type="scientific">[Clostridium] leptum DSM 753</name>
    <dbReference type="NCBI Taxonomy" id="428125"/>
    <lineage>
        <taxon>Bacteria</taxon>
        <taxon>Bacillati</taxon>
        <taxon>Bacillota</taxon>
        <taxon>Clostridia</taxon>
        <taxon>Eubacteriales</taxon>
        <taxon>Oscillospiraceae</taxon>
        <taxon>Oscillospiraceae incertae sedis</taxon>
    </lineage>
</organism>
<gene>
    <name evidence="1" type="ORF">CLOLEP_00120</name>
</gene>
<reference evidence="1 2" key="1">
    <citation type="submission" date="2007-08" db="EMBL/GenBank/DDBJ databases">
        <title>Draft genome sequence of Clostridium leptum (DSM 753).</title>
        <authorList>
            <person name="Sudarsanam P."/>
            <person name="Ley R."/>
            <person name="Guruge J."/>
            <person name="Turnbaugh P.J."/>
            <person name="Mahowald M."/>
            <person name="Liep D."/>
            <person name="Gordon J."/>
        </authorList>
    </citation>
    <scope>NUCLEOTIDE SEQUENCE [LARGE SCALE GENOMIC DNA]</scope>
    <source>
        <strain evidence="1 2">DSM 753</strain>
    </source>
</reference>
<dbReference type="Proteomes" id="UP000003490">
    <property type="component" value="Unassembled WGS sequence"/>
</dbReference>
<evidence type="ECO:0000313" key="2">
    <source>
        <dbReference type="Proteomes" id="UP000003490"/>
    </source>
</evidence>
<dbReference type="AlphaFoldDB" id="A7VNJ5"/>
<name>A7VNJ5_9FIRM</name>
<comment type="caution">
    <text evidence="1">The sequence shown here is derived from an EMBL/GenBank/DDBJ whole genome shotgun (WGS) entry which is preliminary data.</text>
</comment>
<proteinExistence type="predicted"/>
<reference evidence="1 2" key="2">
    <citation type="submission" date="2007-08" db="EMBL/GenBank/DDBJ databases">
        <authorList>
            <person name="Fulton L."/>
            <person name="Clifton S."/>
            <person name="Fulton B."/>
            <person name="Xu J."/>
            <person name="Minx P."/>
            <person name="Pepin K.H."/>
            <person name="Johnson M."/>
            <person name="Thiruvilangam P."/>
            <person name="Bhonagiri V."/>
            <person name="Nash W.E."/>
            <person name="Wang C."/>
            <person name="Mardis E.R."/>
            <person name="Wilson R.K."/>
        </authorList>
    </citation>
    <scope>NUCLEOTIDE SEQUENCE [LARGE SCALE GENOMIC DNA]</scope>
    <source>
        <strain evidence="1 2">DSM 753</strain>
    </source>
</reference>